<proteinExistence type="inferred from homology"/>
<evidence type="ECO:0000256" key="1">
    <source>
        <dbReference type="PIRNR" id="PIRNR011791"/>
    </source>
</evidence>
<dbReference type="CDD" id="cd06891">
    <property type="entry name" value="PX_Vps17p"/>
    <property type="match status" value="1"/>
</dbReference>
<evidence type="ECO:0000313" key="4">
    <source>
        <dbReference type="EMBL" id="SCW02331.1"/>
    </source>
</evidence>
<dbReference type="GO" id="GO:0030905">
    <property type="term" value="C:retromer, tubulation complex"/>
    <property type="evidence" value="ECO:0007669"/>
    <property type="project" value="TreeGrafter"/>
</dbReference>
<dbReference type="InterPro" id="IPR053055">
    <property type="entry name" value="VPS17"/>
</dbReference>
<reference evidence="5" key="1">
    <citation type="submission" date="2016-03" db="EMBL/GenBank/DDBJ databases">
        <authorList>
            <person name="Devillers H."/>
        </authorList>
    </citation>
    <scope>NUCLEOTIDE SEQUENCE [LARGE SCALE GENOMIC DNA]</scope>
</reference>
<dbReference type="OrthoDB" id="9976382at2759"/>
<name>A0A1G4MEH7_LACFM</name>
<feature type="compositionally biased region" description="Low complexity" evidence="2">
    <location>
        <begin position="464"/>
        <end position="478"/>
    </location>
</feature>
<dbReference type="InterPro" id="IPR037907">
    <property type="entry name" value="Vps17_PX"/>
</dbReference>
<dbReference type="Pfam" id="PF00787">
    <property type="entry name" value="PX"/>
    <property type="match status" value="1"/>
</dbReference>
<dbReference type="EMBL" id="LT598490">
    <property type="protein sequence ID" value="SCW02331.1"/>
    <property type="molecule type" value="Genomic_DNA"/>
</dbReference>
<dbReference type="GO" id="GO:0005768">
    <property type="term" value="C:endosome"/>
    <property type="evidence" value="ECO:0007669"/>
    <property type="project" value="TreeGrafter"/>
</dbReference>
<comment type="similarity">
    <text evidence="1">Belongs to the VPS17 family.</text>
</comment>
<gene>
    <name evidence="4" type="ORF">LAFE_0F04082G</name>
</gene>
<feature type="region of interest" description="Disordered" evidence="2">
    <location>
        <begin position="462"/>
        <end position="495"/>
    </location>
</feature>
<dbReference type="Gene3D" id="1.20.1270.60">
    <property type="entry name" value="Arfaptin homology (AH) domain/BAR domain"/>
    <property type="match status" value="1"/>
</dbReference>
<dbReference type="GO" id="GO:0005829">
    <property type="term" value="C:cytosol"/>
    <property type="evidence" value="ECO:0007669"/>
    <property type="project" value="GOC"/>
</dbReference>
<dbReference type="InterPro" id="IPR001683">
    <property type="entry name" value="PX_dom"/>
</dbReference>
<dbReference type="InterPro" id="IPR027267">
    <property type="entry name" value="AH/BAR_dom_sf"/>
</dbReference>
<comment type="function">
    <text evidence="1">Component of the membrane-associated retromer complex which is essential in endosome-to-Golgi retrograde transport.</text>
</comment>
<feature type="region of interest" description="Disordered" evidence="2">
    <location>
        <begin position="1"/>
        <end position="89"/>
    </location>
</feature>
<comment type="subunit">
    <text evidence="1">Component of the retromer complex.</text>
</comment>
<accession>A0A1G4MEH7</accession>
<keyword evidence="1" id="KW-0653">Protein transport</keyword>
<dbReference type="GO" id="GO:0032266">
    <property type="term" value="F:phosphatidylinositol-3-phosphate binding"/>
    <property type="evidence" value="ECO:0007669"/>
    <property type="project" value="TreeGrafter"/>
</dbReference>
<dbReference type="OMA" id="FYLGTME"/>
<dbReference type="InterPro" id="IPR036871">
    <property type="entry name" value="PX_dom_sf"/>
</dbReference>
<keyword evidence="1" id="KW-0813">Transport</keyword>
<dbReference type="Gene3D" id="3.30.1520.10">
    <property type="entry name" value="Phox-like domain"/>
    <property type="match status" value="1"/>
</dbReference>
<sequence>MTSAIPYDPYDDIDNNPFSEPQPTSVAPEAESAVATEAQDVHEGPLTQPSEQPDLQPSQEGHVANQNSNSTTTDQAGPQSEQDDSLLPERKLNKYKLVVKVTGLERAGSVTNKKENPTIIFDVSTNLPTFRKPQHRNLRKTLDEFQNLFKFLNGAIPETFIPAIPPPRTSYGISNQEDYQRTVSNFQMWFDRLCADPLILRNEEIAFFMESDLNTYTPVGKVKLPAAGLKRKTLKQLAPPYDECIELAEFRPLVKSIHHQCQEIQLKLFKLCKLKKTLSADENGVGKGFAEIPIDVAQKHGKMYKRFGKTLTAVGDIDSVIATLDMATLHDGLEWIVQDTYVVKEAMTNRHFLMRDLLQAQQNSKFRQEQARKLRAKRDVSPLKVDEAIRQLKYATTVEHELTMKLKRTTANMLLEKQRWLDWYSAFLSTSVKEYTLRKIEYERKKLSLLERIRADVRSADENGGLSRLGRSRSTTSSDLHPSQTAHGDSWAGDARRRSQAFESDVLHTEFDDALCRDEAPASTLNPEDQHALDARNAATLLGQSTF</sequence>
<dbReference type="PANTHER" id="PTHR47433:SF1">
    <property type="entry name" value="VACUOLAR PROTEIN SORTING-ASSOCIATED PROTEIN 17"/>
    <property type="match status" value="1"/>
</dbReference>
<feature type="compositionally biased region" description="Polar residues" evidence="2">
    <location>
        <begin position="47"/>
        <end position="80"/>
    </location>
</feature>
<evidence type="ECO:0000256" key="2">
    <source>
        <dbReference type="SAM" id="MobiDB-lite"/>
    </source>
</evidence>
<protein>
    <recommendedName>
        <fullName evidence="1">Vacuolar protein sorting-associated protein 17</fullName>
    </recommendedName>
</protein>
<organism evidence="4 5">
    <name type="scientific">Lachancea fermentati</name>
    <name type="common">Zygosaccharomyces fermentati</name>
    <dbReference type="NCBI Taxonomy" id="4955"/>
    <lineage>
        <taxon>Eukaryota</taxon>
        <taxon>Fungi</taxon>
        <taxon>Dikarya</taxon>
        <taxon>Ascomycota</taxon>
        <taxon>Saccharomycotina</taxon>
        <taxon>Saccharomycetes</taxon>
        <taxon>Saccharomycetales</taxon>
        <taxon>Saccharomycetaceae</taxon>
        <taxon>Lachancea</taxon>
    </lineage>
</organism>
<dbReference type="PIRSF" id="PIRSF011791">
    <property type="entry name" value="Vps17"/>
    <property type="match status" value="1"/>
</dbReference>
<dbReference type="GO" id="GO:0042147">
    <property type="term" value="P:retrograde transport, endosome to Golgi"/>
    <property type="evidence" value="ECO:0007669"/>
    <property type="project" value="InterPro"/>
</dbReference>
<evidence type="ECO:0000313" key="5">
    <source>
        <dbReference type="Proteomes" id="UP000190831"/>
    </source>
</evidence>
<dbReference type="InterPro" id="IPR014461">
    <property type="entry name" value="Retromer_complex_Vps17"/>
</dbReference>
<dbReference type="PANTHER" id="PTHR47433">
    <property type="entry name" value="VACUOLAR PROTEIN SORTING-ASSOCIATED PROTEIN 17"/>
    <property type="match status" value="1"/>
</dbReference>
<keyword evidence="5" id="KW-1185">Reference proteome</keyword>
<dbReference type="AlphaFoldDB" id="A0A1G4MEH7"/>
<dbReference type="GO" id="GO:0006886">
    <property type="term" value="P:intracellular protein transport"/>
    <property type="evidence" value="ECO:0007669"/>
    <property type="project" value="TreeGrafter"/>
</dbReference>
<evidence type="ECO:0000259" key="3">
    <source>
        <dbReference type="Pfam" id="PF00787"/>
    </source>
</evidence>
<dbReference type="Proteomes" id="UP000190831">
    <property type="component" value="Chromosome F"/>
</dbReference>
<dbReference type="SUPFAM" id="SSF64268">
    <property type="entry name" value="PX domain"/>
    <property type="match status" value="1"/>
</dbReference>
<dbReference type="STRING" id="4955.A0A1G4MEH7"/>
<feature type="domain" description="PX" evidence="3">
    <location>
        <begin position="131"/>
        <end position="212"/>
    </location>
</feature>